<sequence>MTSLRDFQLELVPDDSIFTPDFVLQHTNGSTYPADISFVYTGKVKGDPASYVHGSVLDGVFRGFLVLGDGTVYHIEHVRRFLPAGQVVPYHSVIYKSDHVNLDPYRHRRAPGVGTCGVDRHRQWMDQRSTPEADRNNNKASRYSRFVNSGHSDAAGTTQHDTEDAITPDNTSKTPSNASQRKHSDDRVRRNVPKSNSADRLGAQNTCYMYLRSDPVLWRYIKQQVTDDSVAKNEILAMFASHVAAINLIYNPTNFTTYPTQPTDYYYIGVRFRVQRTSVMTDESENCNTTRANQFCNPDIDVSNFLDLTSREDHDQFCLAFTFTARDFSGGTLGLAWVASPENSAGGICERYKTFPGEDGRSVSKSLNTGIVTIINYGKRVAPTVSHLTFAHEVGHNFGSPHDTGICAPYKTHYPGASEGNFIMYASATHGDLPHNREFSACSKDNMTRVLHSLLEERFKKNCLQNQQGSFCGNGIVEEGEECDCGYKDDCDDKCCNPRHEPKRDTDCTLRLHVIGVQKVYCSPSQGPCCTSECQYIPTASNKTCRASSDCIEAAYCPSDSATCPPTRNKPDIITLCNENLSVCQKGECTGSLCKTIGYTTDNNASLWDECMLSSSSCYLSCRLKGNNHSCISSDAIPEDPQYQDYKNFVKNRTVSKVFLPAGSPCNDFKGYCDVFSRCRGVNNNGPLARLQNLIFGNQTWTMIREWIVENWWIVMLMTIGLVLIMIVFIKMCGVNTPNFDPKHKPVSKVTPTSPPKIRDSNHEQIRMSRGQYLDDYDSSPRQGAPHGQYRAKEINRIDRRQRY</sequence>
<keyword evidence="6" id="KW-1133">Transmembrane helix</keyword>
<dbReference type="InterPro" id="IPR036436">
    <property type="entry name" value="Disintegrin_dom_sf"/>
</dbReference>
<dbReference type="OrthoDB" id="2149267at2759"/>
<keyword evidence="6" id="KW-0812">Transmembrane</keyword>
<dbReference type="InterPro" id="IPR024079">
    <property type="entry name" value="MetalloPept_cat_dom_sf"/>
</dbReference>
<dbReference type="Pfam" id="PF00200">
    <property type="entry name" value="Disintegrin"/>
    <property type="match status" value="1"/>
</dbReference>
<evidence type="ECO:0000259" key="7">
    <source>
        <dbReference type="PROSITE" id="PS50214"/>
    </source>
</evidence>
<dbReference type="InterPro" id="IPR001762">
    <property type="entry name" value="Disintegrin_dom"/>
</dbReference>
<accession>A0A210PMZ6</accession>
<dbReference type="GO" id="GO:0007219">
    <property type="term" value="P:Notch signaling pathway"/>
    <property type="evidence" value="ECO:0007669"/>
    <property type="project" value="TreeGrafter"/>
</dbReference>
<dbReference type="Pfam" id="PF13574">
    <property type="entry name" value="Reprolysin_2"/>
    <property type="match status" value="1"/>
</dbReference>
<dbReference type="PANTHER" id="PTHR45702">
    <property type="entry name" value="ADAM10/ADAM17 METALLOPEPTIDASE FAMILY MEMBER"/>
    <property type="match status" value="1"/>
</dbReference>
<evidence type="ECO:0000313" key="9">
    <source>
        <dbReference type="EMBL" id="OWF37847.1"/>
    </source>
</evidence>
<proteinExistence type="predicted"/>
<feature type="domain" description="Disintegrin" evidence="7">
    <location>
        <begin position="469"/>
        <end position="572"/>
    </location>
</feature>
<evidence type="ECO:0000256" key="3">
    <source>
        <dbReference type="ARBA" id="ARBA00022685"/>
    </source>
</evidence>
<feature type="compositionally biased region" description="Basic and acidic residues" evidence="5">
    <location>
        <begin position="118"/>
        <end position="137"/>
    </location>
</feature>
<dbReference type="InterPro" id="IPR049038">
    <property type="entry name" value="ADAM10_Cys-rich"/>
</dbReference>
<feature type="binding site" evidence="4">
    <location>
        <position position="402"/>
    </location>
    <ligand>
        <name>Zn(2+)</name>
        <dbReference type="ChEBI" id="CHEBI:29105"/>
        <note>catalytic</note>
    </ligand>
</feature>
<keyword evidence="9" id="KW-0401">Integrin</keyword>
<dbReference type="Gene3D" id="4.10.70.10">
    <property type="entry name" value="Disintegrin domain"/>
    <property type="match status" value="1"/>
</dbReference>
<name>A0A210PMZ6_MIZYE</name>
<evidence type="ECO:0000256" key="2">
    <source>
        <dbReference type="ARBA" id="ARBA00012332"/>
    </source>
</evidence>
<feature type="compositionally biased region" description="Polar residues" evidence="5">
    <location>
        <begin position="168"/>
        <end position="179"/>
    </location>
</feature>
<comment type="catalytic activity">
    <reaction evidence="1">
        <text>Endopeptidase of broad specificity.</text>
        <dbReference type="EC" id="3.4.24.81"/>
    </reaction>
</comment>
<dbReference type="InterPro" id="IPR051489">
    <property type="entry name" value="ADAM_Metalloproteinase"/>
</dbReference>
<evidence type="ECO:0000313" key="10">
    <source>
        <dbReference type="Proteomes" id="UP000242188"/>
    </source>
</evidence>
<dbReference type="PANTHER" id="PTHR45702:SF2">
    <property type="entry name" value="KUZBANIAN, ISOFORM A"/>
    <property type="match status" value="1"/>
</dbReference>
<dbReference type="GO" id="GO:0046872">
    <property type="term" value="F:metal ion binding"/>
    <property type="evidence" value="ECO:0007669"/>
    <property type="project" value="UniProtKB-KW"/>
</dbReference>
<feature type="region of interest" description="Disordered" evidence="5">
    <location>
        <begin position="741"/>
        <end position="765"/>
    </location>
</feature>
<keyword evidence="4" id="KW-0479">Metal-binding</keyword>
<dbReference type="Proteomes" id="UP000242188">
    <property type="component" value="Unassembled WGS sequence"/>
</dbReference>
<feature type="region of interest" description="Disordered" evidence="5">
    <location>
        <begin position="111"/>
        <end position="199"/>
    </location>
</feature>
<organism evidence="9 10">
    <name type="scientific">Mizuhopecten yessoensis</name>
    <name type="common">Japanese scallop</name>
    <name type="synonym">Patinopecten yessoensis</name>
    <dbReference type="NCBI Taxonomy" id="6573"/>
    <lineage>
        <taxon>Eukaryota</taxon>
        <taxon>Metazoa</taxon>
        <taxon>Spiralia</taxon>
        <taxon>Lophotrochozoa</taxon>
        <taxon>Mollusca</taxon>
        <taxon>Bivalvia</taxon>
        <taxon>Autobranchia</taxon>
        <taxon>Pteriomorphia</taxon>
        <taxon>Pectinida</taxon>
        <taxon>Pectinoidea</taxon>
        <taxon>Pectinidae</taxon>
        <taxon>Mizuhopecten</taxon>
    </lineage>
</organism>
<dbReference type="EC" id="3.4.24.81" evidence="2"/>
<feature type="compositionally biased region" description="Polar residues" evidence="5">
    <location>
        <begin position="138"/>
        <end position="159"/>
    </location>
</feature>
<dbReference type="PROSITE" id="PS50214">
    <property type="entry name" value="DISINTEGRIN_2"/>
    <property type="match status" value="1"/>
</dbReference>
<dbReference type="SUPFAM" id="SSF55486">
    <property type="entry name" value="Metalloproteases ('zincins'), catalytic domain"/>
    <property type="match status" value="1"/>
</dbReference>
<dbReference type="InterPro" id="IPR001590">
    <property type="entry name" value="Peptidase_M12B"/>
</dbReference>
<feature type="binding site" evidence="4">
    <location>
        <position position="396"/>
    </location>
    <ligand>
        <name>Zn(2+)</name>
        <dbReference type="ChEBI" id="CHEBI:29105"/>
        <note>catalytic</note>
    </ligand>
</feature>
<dbReference type="GO" id="GO:0005886">
    <property type="term" value="C:plasma membrane"/>
    <property type="evidence" value="ECO:0007669"/>
    <property type="project" value="TreeGrafter"/>
</dbReference>
<feature type="active site" evidence="4">
    <location>
        <position position="393"/>
    </location>
</feature>
<dbReference type="Pfam" id="PF21299">
    <property type="entry name" value="ADAM10_Cys-rich"/>
    <property type="match status" value="1"/>
</dbReference>
<comment type="caution">
    <text evidence="4">Lacks conserved residue(s) required for the propagation of feature annotation.</text>
</comment>
<evidence type="ECO:0000259" key="8">
    <source>
        <dbReference type="PROSITE" id="PS50215"/>
    </source>
</evidence>
<feature type="transmembrane region" description="Helical" evidence="6">
    <location>
        <begin position="712"/>
        <end position="730"/>
    </location>
</feature>
<feature type="domain" description="Peptidase M12B" evidence="8">
    <location>
        <begin position="219"/>
        <end position="453"/>
    </location>
</feature>
<evidence type="ECO:0000256" key="6">
    <source>
        <dbReference type="SAM" id="Phobius"/>
    </source>
</evidence>
<dbReference type="GO" id="GO:0006509">
    <property type="term" value="P:membrane protein ectodomain proteolysis"/>
    <property type="evidence" value="ECO:0007669"/>
    <property type="project" value="TreeGrafter"/>
</dbReference>
<keyword evidence="6" id="KW-0472">Membrane</keyword>
<gene>
    <name evidence="9" type="ORF">KP79_PYT22637</name>
</gene>
<keyword evidence="4" id="KW-0862">Zinc</keyword>
<dbReference type="AlphaFoldDB" id="A0A210PMZ6"/>
<protein>
    <recommendedName>
        <fullName evidence="2">ADAM10 endopeptidase</fullName>
        <ecNumber evidence="2">3.4.24.81</ecNumber>
    </recommendedName>
</protein>
<dbReference type="Gene3D" id="3.40.390.10">
    <property type="entry name" value="Collagenase (Catalytic Domain)"/>
    <property type="match status" value="1"/>
</dbReference>
<dbReference type="PROSITE" id="PS50215">
    <property type="entry name" value="ADAM_MEPRO"/>
    <property type="match status" value="1"/>
</dbReference>
<dbReference type="EMBL" id="NEDP02005578">
    <property type="protein sequence ID" value="OWF37847.1"/>
    <property type="molecule type" value="Genomic_DNA"/>
</dbReference>
<feature type="binding site" evidence="4">
    <location>
        <position position="392"/>
    </location>
    <ligand>
        <name>Zn(2+)</name>
        <dbReference type="ChEBI" id="CHEBI:29105"/>
        <note>catalytic</note>
    </ligand>
</feature>
<keyword evidence="3" id="KW-0165">Cleavage on pair of basic residues</keyword>
<evidence type="ECO:0000256" key="1">
    <source>
        <dbReference type="ARBA" id="ARBA00001809"/>
    </source>
</evidence>
<evidence type="ECO:0000256" key="5">
    <source>
        <dbReference type="SAM" id="MobiDB-lite"/>
    </source>
</evidence>
<reference evidence="9 10" key="1">
    <citation type="journal article" date="2017" name="Nat. Ecol. Evol.">
        <title>Scallop genome provides insights into evolution of bilaterian karyotype and development.</title>
        <authorList>
            <person name="Wang S."/>
            <person name="Zhang J."/>
            <person name="Jiao W."/>
            <person name="Li J."/>
            <person name="Xun X."/>
            <person name="Sun Y."/>
            <person name="Guo X."/>
            <person name="Huan P."/>
            <person name="Dong B."/>
            <person name="Zhang L."/>
            <person name="Hu X."/>
            <person name="Sun X."/>
            <person name="Wang J."/>
            <person name="Zhao C."/>
            <person name="Wang Y."/>
            <person name="Wang D."/>
            <person name="Huang X."/>
            <person name="Wang R."/>
            <person name="Lv J."/>
            <person name="Li Y."/>
            <person name="Zhang Z."/>
            <person name="Liu B."/>
            <person name="Lu W."/>
            <person name="Hui Y."/>
            <person name="Liang J."/>
            <person name="Zhou Z."/>
            <person name="Hou R."/>
            <person name="Li X."/>
            <person name="Liu Y."/>
            <person name="Li H."/>
            <person name="Ning X."/>
            <person name="Lin Y."/>
            <person name="Zhao L."/>
            <person name="Xing Q."/>
            <person name="Dou J."/>
            <person name="Li Y."/>
            <person name="Mao J."/>
            <person name="Guo H."/>
            <person name="Dou H."/>
            <person name="Li T."/>
            <person name="Mu C."/>
            <person name="Jiang W."/>
            <person name="Fu Q."/>
            <person name="Fu X."/>
            <person name="Miao Y."/>
            <person name="Liu J."/>
            <person name="Yu Q."/>
            <person name="Li R."/>
            <person name="Liao H."/>
            <person name="Li X."/>
            <person name="Kong Y."/>
            <person name="Jiang Z."/>
            <person name="Chourrout D."/>
            <person name="Li R."/>
            <person name="Bao Z."/>
        </authorList>
    </citation>
    <scope>NUCLEOTIDE SEQUENCE [LARGE SCALE GENOMIC DNA]</scope>
    <source>
        <strain evidence="9 10">PY_sf001</strain>
    </source>
</reference>
<dbReference type="GO" id="GO:0004222">
    <property type="term" value="F:metalloendopeptidase activity"/>
    <property type="evidence" value="ECO:0007669"/>
    <property type="project" value="InterPro"/>
</dbReference>
<dbReference type="GO" id="GO:0007229">
    <property type="term" value="P:integrin-mediated signaling pathway"/>
    <property type="evidence" value="ECO:0007669"/>
    <property type="project" value="UniProtKB-KW"/>
</dbReference>
<dbReference type="SMART" id="SM00050">
    <property type="entry name" value="DISIN"/>
    <property type="match status" value="1"/>
</dbReference>
<evidence type="ECO:0000256" key="4">
    <source>
        <dbReference type="PROSITE-ProRule" id="PRU00276"/>
    </source>
</evidence>
<comment type="caution">
    <text evidence="9">The sequence shown here is derived from an EMBL/GenBank/DDBJ whole genome shotgun (WGS) entry which is preliminary data.</text>
</comment>
<keyword evidence="10" id="KW-1185">Reference proteome</keyword>